<dbReference type="GO" id="GO:0016226">
    <property type="term" value="P:iron-sulfur cluster assembly"/>
    <property type="evidence" value="ECO:0007669"/>
    <property type="project" value="InterPro"/>
</dbReference>
<comment type="similarity">
    <text evidence="2">In the C-terminal section; belongs to the Mrp/NBP35 ATP-binding proteins family.</text>
</comment>
<evidence type="ECO:0000256" key="7">
    <source>
        <dbReference type="ARBA" id="ARBA00023014"/>
    </source>
</evidence>
<dbReference type="SUPFAM" id="SSF117916">
    <property type="entry name" value="Fe-S cluster assembly (FSCA) domain-like"/>
    <property type="match status" value="1"/>
</dbReference>
<dbReference type="Proteomes" id="UP001250538">
    <property type="component" value="Unassembled WGS sequence"/>
</dbReference>
<dbReference type="GO" id="GO:0016887">
    <property type="term" value="F:ATP hydrolysis activity"/>
    <property type="evidence" value="ECO:0007669"/>
    <property type="project" value="UniProtKB-UniRule"/>
</dbReference>
<dbReference type="EMBL" id="JAVYAA010000012">
    <property type="protein sequence ID" value="MDT8980117.1"/>
    <property type="molecule type" value="Genomic_DNA"/>
</dbReference>
<keyword evidence="12" id="KW-1185">Reference proteome</keyword>
<comment type="subunit">
    <text evidence="8">Homodimer.</text>
</comment>
<evidence type="ECO:0000256" key="3">
    <source>
        <dbReference type="ARBA" id="ARBA00022723"/>
    </source>
</evidence>
<comment type="caution">
    <text evidence="11">The sequence shown here is derived from an EMBL/GenBank/DDBJ whole genome shotgun (WGS) entry which is preliminary data.</text>
</comment>
<evidence type="ECO:0000256" key="9">
    <source>
        <dbReference type="SAM" id="MobiDB-lite"/>
    </source>
</evidence>
<dbReference type="InterPro" id="IPR044304">
    <property type="entry name" value="NUBPL-like"/>
</dbReference>
<comment type="similarity">
    <text evidence="1">In the N-terminal section; belongs to the MIP18 family.</text>
</comment>
<sequence>MTTKEEVLQALQGLQEPVSGQDMTSLHWIRDMMIKEDEVKLTAIVAPQAADAAAREALVGQIKERLAAIELHNVYVRTRIASEAELSAAGIAVQSGQSATDHAGNGRDPQEGSAPRGHGAGLEQHPILEPASGVKFIAIASGKGGVGKSTVTVNLAVALARLGKRVGLIDADIYGFSVPDMMGIEDRPVVVDNYIIPQERFGVKVMSMGFFVEDNSPVVWRGPMLGKMLRNFFQEVQWGELDYMLLDLPPGTGDVALDIHQMIPHSQEIIVTTPHATAAFVAARAGTMAIHTKHEIIGIVENMSYLECGSCGEKQYVFGRGGGAKLADELHVDLLAQLPLGAPDNHPAEPDYAPSVYKADSSIGKQFDELAAAVDAKMQVVQA</sequence>
<evidence type="ECO:0000313" key="11">
    <source>
        <dbReference type="EMBL" id="MDT8980117.1"/>
    </source>
</evidence>
<evidence type="ECO:0000259" key="10">
    <source>
        <dbReference type="Pfam" id="PF01883"/>
    </source>
</evidence>
<evidence type="ECO:0000256" key="1">
    <source>
        <dbReference type="ARBA" id="ARBA00007352"/>
    </source>
</evidence>
<evidence type="ECO:0000256" key="2">
    <source>
        <dbReference type="ARBA" id="ARBA00008205"/>
    </source>
</evidence>
<gene>
    <name evidence="11" type="ORF">RQP50_28225</name>
</gene>
<dbReference type="InterPro" id="IPR002744">
    <property type="entry name" value="MIP18-like"/>
</dbReference>
<feature type="region of interest" description="Disordered" evidence="9">
    <location>
        <begin position="95"/>
        <end position="124"/>
    </location>
</feature>
<dbReference type="SUPFAM" id="SSF52540">
    <property type="entry name" value="P-loop containing nucleoside triphosphate hydrolases"/>
    <property type="match status" value="1"/>
</dbReference>
<dbReference type="InterPro" id="IPR000808">
    <property type="entry name" value="Mrp-like_CS"/>
</dbReference>
<feature type="binding site" evidence="8">
    <location>
        <begin position="142"/>
        <end position="149"/>
    </location>
    <ligand>
        <name>ATP</name>
        <dbReference type="ChEBI" id="CHEBI:30616"/>
    </ligand>
</feature>
<dbReference type="GO" id="GO:0005524">
    <property type="term" value="F:ATP binding"/>
    <property type="evidence" value="ECO:0007669"/>
    <property type="project" value="UniProtKB-UniRule"/>
</dbReference>
<keyword evidence="8" id="KW-0378">Hydrolase</keyword>
<dbReference type="Pfam" id="PF10609">
    <property type="entry name" value="ParA"/>
    <property type="match status" value="1"/>
</dbReference>
<dbReference type="Gene3D" id="3.40.50.300">
    <property type="entry name" value="P-loop containing nucleotide triphosphate hydrolases"/>
    <property type="match status" value="1"/>
</dbReference>
<dbReference type="AlphaFoldDB" id="A0AAJ2K192"/>
<dbReference type="PANTHER" id="PTHR42961">
    <property type="entry name" value="IRON-SULFUR PROTEIN NUBPL"/>
    <property type="match status" value="1"/>
</dbReference>
<evidence type="ECO:0000256" key="8">
    <source>
        <dbReference type="HAMAP-Rule" id="MF_02040"/>
    </source>
</evidence>
<name>A0AAJ2K192_9BACL</name>
<dbReference type="RefSeq" id="WP_072732024.1">
    <property type="nucleotide sequence ID" value="NZ_JAVYAA010000012.1"/>
</dbReference>
<keyword evidence="6 8" id="KW-0408">Iron</keyword>
<dbReference type="FunFam" id="3.40.50.300:FF:001099">
    <property type="entry name" value="Iron-sulfur cluster carrier protein"/>
    <property type="match status" value="1"/>
</dbReference>
<dbReference type="GO" id="GO:0140663">
    <property type="term" value="F:ATP-dependent FeS chaperone activity"/>
    <property type="evidence" value="ECO:0007669"/>
    <property type="project" value="InterPro"/>
</dbReference>
<dbReference type="CDD" id="cd02037">
    <property type="entry name" value="Mrp_NBP35"/>
    <property type="match status" value="1"/>
</dbReference>
<comment type="similarity">
    <text evidence="8">Belongs to the Mrp/NBP35 ATP-binding proteins family.</text>
</comment>
<protein>
    <recommendedName>
        <fullName evidence="8">Iron-sulfur cluster carrier protein</fullName>
    </recommendedName>
</protein>
<evidence type="ECO:0000256" key="6">
    <source>
        <dbReference type="ARBA" id="ARBA00023004"/>
    </source>
</evidence>
<keyword evidence="3 8" id="KW-0479">Metal-binding</keyword>
<dbReference type="Pfam" id="PF01883">
    <property type="entry name" value="FeS_assembly_P"/>
    <property type="match status" value="1"/>
</dbReference>
<evidence type="ECO:0000256" key="4">
    <source>
        <dbReference type="ARBA" id="ARBA00022741"/>
    </source>
</evidence>
<dbReference type="InterPro" id="IPR027417">
    <property type="entry name" value="P-loop_NTPase"/>
</dbReference>
<dbReference type="PANTHER" id="PTHR42961:SF2">
    <property type="entry name" value="IRON-SULFUR PROTEIN NUBPL"/>
    <property type="match status" value="1"/>
</dbReference>
<dbReference type="HAMAP" id="MF_02040">
    <property type="entry name" value="Mrp_NBP35"/>
    <property type="match status" value="1"/>
</dbReference>
<reference evidence="12" key="1">
    <citation type="submission" date="2023-09" db="EMBL/GenBank/DDBJ databases">
        <title>Paenibacillus sp. chi10 Genome sequencing and assembly.</title>
        <authorList>
            <person name="Kim I."/>
        </authorList>
    </citation>
    <scope>NUCLEOTIDE SEQUENCE [LARGE SCALE GENOMIC DNA]</scope>
    <source>
        <strain evidence="12">chi10</strain>
    </source>
</reference>
<evidence type="ECO:0000256" key="5">
    <source>
        <dbReference type="ARBA" id="ARBA00022840"/>
    </source>
</evidence>
<keyword evidence="4 8" id="KW-0547">Nucleotide-binding</keyword>
<keyword evidence="7 8" id="KW-0411">Iron-sulfur</keyword>
<accession>A0AAJ2K192</accession>
<organism evidence="11 12">
    <name type="scientific">Paenibacillus suaedae</name>
    <dbReference type="NCBI Taxonomy" id="3077233"/>
    <lineage>
        <taxon>Bacteria</taxon>
        <taxon>Bacillati</taxon>
        <taxon>Bacillota</taxon>
        <taxon>Bacilli</taxon>
        <taxon>Bacillales</taxon>
        <taxon>Paenibacillaceae</taxon>
        <taxon>Paenibacillus</taxon>
    </lineage>
</organism>
<evidence type="ECO:0000313" key="12">
    <source>
        <dbReference type="Proteomes" id="UP001250538"/>
    </source>
</evidence>
<dbReference type="GO" id="GO:0046872">
    <property type="term" value="F:metal ion binding"/>
    <property type="evidence" value="ECO:0007669"/>
    <property type="project" value="UniProtKB-KW"/>
</dbReference>
<comment type="function">
    <text evidence="8">Binds and transfers iron-sulfur (Fe-S) clusters to target apoproteins. Can hydrolyze ATP.</text>
</comment>
<keyword evidence="5 8" id="KW-0067">ATP-binding</keyword>
<dbReference type="InterPro" id="IPR034904">
    <property type="entry name" value="FSCA_dom_sf"/>
</dbReference>
<dbReference type="PROSITE" id="PS01215">
    <property type="entry name" value="MRP"/>
    <property type="match status" value="1"/>
</dbReference>
<dbReference type="InterPro" id="IPR019591">
    <property type="entry name" value="Mrp/NBP35_ATP-bd"/>
</dbReference>
<feature type="domain" description="MIP18 family-like" evidence="10">
    <location>
        <begin position="4"/>
        <end position="71"/>
    </location>
</feature>
<proteinExistence type="inferred from homology"/>
<dbReference type="GO" id="GO:0051539">
    <property type="term" value="F:4 iron, 4 sulfur cluster binding"/>
    <property type="evidence" value="ECO:0007669"/>
    <property type="project" value="TreeGrafter"/>
</dbReference>
<dbReference type="InterPro" id="IPR033756">
    <property type="entry name" value="YlxH/NBP35"/>
</dbReference>